<dbReference type="EMBL" id="CP031417">
    <property type="protein sequence ID" value="AXK81480.1"/>
    <property type="molecule type" value="Genomic_DNA"/>
</dbReference>
<organism evidence="3 4">
    <name type="scientific">Pseudolabrys taiwanensis</name>
    <dbReference type="NCBI Taxonomy" id="331696"/>
    <lineage>
        <taxon>Bacteria</taxon>
        <taxon>Pseudomonadati</taxon>
        <taxon>Pseudomonadota</taxon>
        <taxon>Alphaproteobacteria</taxon>
        <taxon>Hyphomicrobiales</taxon>
        <taxon>Xanthobacteraceae</taxon>
        <taxon>Pseudolabrys</taxon>
    </lineage>
</organism>
<feature type="transmembrane region" description="Helical" evidence="1">
    <location>
        <begin position="65"/>
        <end position="98"/>
    </location>
</feature>
<gene>
    <name evidence="3" type="ORF">DW352_13755</name>
</gene>
<proteinExistence type="predicted"/>
<evidence type="ECO:0000313" key="4">
    <source>
        <dbReference type="Proteomes" id="UP000254889"/>
    </source>
</evidence>
<dbReference type="OrthoDB" id="5186924at2"/>
<evidence type="ECO:0000313" key="3">
    <source>
        <dbReference type="EMBL" id="AXK81480.1"/>
    </source>
</evidence>
<keyword evidence="1" id="KW-0812">Transmembrane</keyword>
<evidence type="ECO:0000259" key="2">
    <source>
        <dbReference type="Pfam" id="PF07331"/>
    </source>
</evidence>
<dbReference type="Pfam" id="PF07331">
    <property type="entry name" value="TctB"/>
    <property type="match status" value="1"/>
</dbReference>
<dbReference type="Proteomes" id="UP000254889">
    <property type="component" value="Chromosome"/>
</dbReference>
<dbReference type="InterPro" id="IPR009936">
    <property type="entry name" value="DUF1468"/>
</dbReference>
<evidence type="ECO:0000256" key="1">
    <source>
        <dbReference type="SAM" id="Phobius"/>
    </source>
</evidence>
<dbReference type="AlphaFoldDB" id="A0A345ZX33"/>
<keyword evidence="1" id="KW-0472">Membrane</keyword>
<keyword evidence="1" id="KW-1133">Transmembrane helix</keyword>
<feature type="transmembrane region" description="Helical" evidence="1">
    <location>
        <begin position="26"/>
        <end position="50"/>
    </location>
</feature>
<protein>
    <submittedName>
        <fullName evidence="3">Tripartite tricarboxylate transporter TctB family protein</fullName>
    </submittedName>
</protein>
<dbReference type="KEGG" id="ptaw:DW352_13755"/>
<accession>A0A345ZX33</accession>
<name>A0A345ZX33_9HYPH</name>
<sequence length="140" mass="14962">MILFGLVMALKGPSYRLGTLMHMGPGFLPTVLGVILIGLGIAIACTALAAGEGEDEDILPENPEWFAWGCILVSPLAFMLFGSYGGLAPATFACVFVAAMGDRSMTWKQAVVLSLIITVFGVGLFHYILQIPMPVLEWRG</sequence>
<feature type="transmembrane region" description="Helical" evidence="1">
    <location>
        <begin position="110"/>
        <end position="129"/>
    </location>
</feature>
<keyword evidence="4" id="KW-1185">Reference proteome</keyword>
<feature type="domain" description="DUF1468" evidence="2">
    <location>
        <begin position="4"/>
        <end position="134"/>
    </location>
</feature>
<reference evidence="3 4" key="1">
    <citation type="submission" date="2018-07" db="EMBL/GenBank/DDBJ databases">
        <authorList>
            <person name="Quirk P.G."/>
            <person name="Krulwich T.A."/>
        </authorList>
    </citation>
    <scope>NUCLEOTIDE SEQUENCE [LARGE SCALE GENOMIC DNA]</scope>
    <source>
        <strain evidence="3 4">CC-BB4</strain>
    </source>
</reference>